<keyword evidence="2" id="KW-1185">Reference proteome</keyword>
<dbReference type="RefSeq" id="WP_281251750.1">
    <property type="nucleotide sequence ID" value="NZ_FUYE01000003.1"/>
</dbReference>
<gene>
    <name evidence="1" type="ORF">SAMN02745166_01175</name>
</gene>
<dbReference type="Proteomes" id="UP000190774">
    <property type="component" value="Unassembled WGS sequence"/>
</dbReference>
<dbReference type="AlphaFoldDB" id="A0A1T4X7M7"/>
<name>A0A1T4X7M7_9BACT</name>
<dbReference type="STRING" id="48467.SAMN02745166_01175"/>
<organism evidence="1 2">
    <name type="scientific">Prosthecobacter debontii</name>
    <dbReference type="NCBI Taxonomy" id="48467"/>
    <lineage>
        <taxon>Bacteria</taxon>
        <taxon>Pseudomonadati</taxon>
        <taxon>Verrucomicrobiota</taxon>
        <taxon>Verrucomicrobiia</taxon>
        <taxon>Verrucomicrobiales</taxon>
        <taxon>Verrucomicrobiaceae</taxon>
        <taxon>Prosthecobacter</taxon>
    </lineage>
</organism>
<sequence length="41" mass="4666">MKNNSVEDVNSVMDHCLGESERVYNSMDVSFGIDTADKQHY</sequence>
<proteinExistence type="predicted"/>
<evidence type="ECO:0000313" key="2">
    <source>
        <dbReference type="Proteomes" id="UP000190774"/>
    </source>
</evidence>
<accession>A0A1T4X7M7</accession>
<dbReference type="EMBL" id="FUYE01000003">
    <property type="protein sequence ID" value="SKA85643.1"/>
    <property type="molecule type" value="Genomic_DNA"/>
</dbReference>
<evidence type="ECO:0000313" key="1">
    <source>
        <dbReference type="EMBL" id="SKA85643.1"/>
    </source>
</evidence>
<reference evidence="2" key="1">
    <citation type="submission" date="2017-02" db="EMBL/GenBank/DDBJ databases">
        <authorList>
            <person name="Varghese N."/>
            <person name="Submissions S."/>
        </authorList>
    </citation>
    <scope>NUCLEOTIDE SEQUENCE [LARGE SCALE GENOMIC DNA]</scope>
    <source>
        <strain evidence="2">ATCC 700200</strain>
    </source>
</reference>
<protein>
    <submittedName>
        <fullName evidence="1">Uncharacterized protein</fullName>
    </submittedName>
</protein>